<evidence type="ECO:0000256" key="2">
    <source>
        <dbReference type="SAM" id="MobiDB-lite"/>
    </source>
</evidence>
<evidence type="ECO:0000313" key="4">
    <source>
        <dbReference type="EMBL" id="GMF10410.1"/>
    </source>
</evidence>
<reference evidence="4" key="1">
    <citation type="submission" date="2023-04" db="EMBL/GenBank/DDBJ databases">
        <title>Phytophthora lilii NBRC 32176.</title>
        <authorList>
            <person name="Ichikawa N."/>
            <person name="Sato H."/>
            <person name="Tonouchi N."/>
        </authorList>
    </citation>
    <scope>NUCLEOTIDE SEQUENCE</scope>
    <source>
        <strain evidence="4">NBRC 32176</strain>
    </source>
</reference>
<evidence type="ECO:0000256" key="1">
    <source>
        <dbReference type="ARBA" id="ARBA00022729"/>
    </source>
</evidence>
<accession>A0A9W6WMM7</accession>
<dbReference type="AlphaFoldDB" id="A0A9W6WMM7"/>
<organism evidence="4 5">
    <name type="scientific">Phytophthora lilii</name>
    <dbReference type="NCBI Taxonomy" id="2077276"/>
    <lineage>
        <taxon>Eukaryota</taxon>
        <taxon>Sar</taxon>
        <taxon>Stramenopiles</taxon>
        <taxon>Oomycota</taxon>
        <taxon>Peronosporomycetes</taxon>
        <taxon>Peronosporales</taxon>
        <taxon>Peronosporaceae</taxon>
        <taxon>Phytophthora</taxon>
    </lineage>
</organism>
<dbReference type="SUPFAM" id="SSF57180">
    <property type="entry name" value="Cellulose-binding domain"/>
    <property type="match status" value="1"/>
</dbReference>
<feature type="domain" description="CBM1" evidence="3">
    <location>
        <begin position="139"/>
        <end position="164"/>
    </location>
</feature>
<dbReference type="GO" id="GO:0005975">
    <property type="term" value="P:carbohydrate metabolic process"/>
    <property type="evidence" value="ECO:0007669"/>
    <property type="project" value="InterPro"/>
</dbReference>
<dbReference type="GO" id="GO:0005576">
    <property type="term" value="C:extracellular region"/>
    <property type="evidence" value="ECO:0007669"/>
    <property type="project" value="InterPro"/>
</dbReference>
<keyword evidence="1" id="KW-0732">Signal</keyword>
<feature type="compositionally biased region" description="Low complexity" evidence="2">
    <location>
        <begin position="90"/>
        <end position="109"/>
    </location>
</feature>
<protein>
    <submittedName>
        <fullName evidence="4">Unnamed protein product</fullName>
    </submittedName>
</protein>
<comment type="caution">
    <text evidence="4">The sequence shown here is derived from an EMBL/GenBank/DDBJ whole genome shotgun (WGS) entry which is preliminary data.</text>
</comment>
<evidence type="ECO:0000313" key="5">
    <source>
        <dbReference type="Proteomes" id="UP001165083"/>
    </source>
</evidence>
<dbReference type="OrthoDB" id="5823761at2759"/>
<evidence type="ECO:0000259" key="3">
    <source>
        <dbReference type="Pfam" id="PF00734"/>
    </source>
</evidence>
<dbReference type="InterPro" id="IPR000254">
    <property type="entry name" value="CBD"/>
</dbReference>
<sequence length="176" mass="18920">MLLKAVRQSRRVQLGRFVEPTWMLVGHFPFCVELVKDRHDFDMVKLQRFLVGFVVATMVTLASTAAKDLAAENQLHDLSRLLDESDSGEDSASLSSDYGSSAADSLDASTTGMTGDVAPAPTATTPLVVQPVVDGVKMFGQCGGIFYEGSTTCSDPDAYCKQLSIYSSICSPKPVK</sequence>
<feature type="region of interest" description="Disordered" evidence="2">
    <location>
        <begin position="84"/>
        <end position="121"/>
    </location>
</feature>
<dbReference type="EMBL" id="BSXW01000038">
    <property type="protein sequence ID" value="GMF10410.1"/>
    <property type="molecule type" value="Genomic_DNA"/>
</dbReference>
<name>A0A9W6WMM7_9STRA</name>
<dbReference type="GO" id="GO:0030248">
    <property type="term" value="F:cellulose binding"/>
    <property type="evidence" value="ECO:0007669"/>
    <property type="project" value="InterPro"/>
</dbReference>
<keyword evidence="5" id="KW-1185">Reference proteome</keyword>
<gene>
    <name evidence="4" type="ORF">Plil01_000122300</name>
</gene>
<dbReference type="Pfam" id="PF00734">
    <property type="entry name" value="CBM_1"/>
    <property type="match status" value="1"/>
</dbReference>
<proteinExistence type="predicted"/>
<dbReference type="InterPro" id="IPR035971">
    <property type="entry name" value="CBD_sf"/>
</dbReference>
<dbReference type="Proteomes" id="UP001165083">
    <property type="component" value="Unassembled WGS sequence"/>
</dbReference>